<organism evidence="1 2">
    <name type="scientific">Plasmodium relictum</name>
    <dbReference type="NCBI Taxonomy" id="85471"/>
    <lineage>
        <taxon>Eukaryota</taxon>
        <taxon>Sar</taxon>
        <taxon>Alveolata</taxon>
        <taxon>Apicomplexa</taxon>
        <taxon>Aconoidasida</taxon>
        <taxon>Haemosporida</taxon>
        <taxon>Plasmodiidae</taxon>
        <taxon>Plasmodium</taxon>
        <taxon>Plasmodium (Haemamoeba)</taxon>
    </lineage>
</organism>
<dbReference type="KEGG" id="prel:PRELSG_0000700"/>
<dbReference type="RefSeq" id="XP_028531134.1">
    <property type="nucleotide sequence ID" value="XM_028675357.1"/>
</dbReference>
<dbReference type="Proteomes" id="UP000220158">
    <property type="component" value="Unassembled WGS sequence"/>
</dbReference>
<sequence>LACYKRLIIPFINQEWIDIRTELSKTFVLFLRYAYVLLNFTYYFENNKPENVNGKDILFEGELGIPGATFTRRNEDVVLSLRDVNYLPKYKKVRLNNPDVKEALNDLLNSIKIAEKF</sequence>
<evidence type="ECO:0000313" key="2">
    <source>
        <dbReference type="Proteomes" id="UP000220158"/>
    </source>
</evidence>
<dbReference type="EMBL" id="CVMU01000191">
    <property type="protein sequence ID" value="CRG84696.1"/>
    <property type="molecule type" value="Genomic_DNA"/>
</dbReference>
<dbReference type="VEuPathDB" id="PlasmoDB:PRELSG_0000700"/>
<dbReference type="AlphaFoldDB" id="A0A1J1GNS9"/>
<keyword evidence="2" id="KW-1185">Reference proteome</keyword>
<name>A0A1J1GNS9_PLARL</name>
<reference evidence="1 2" key="1">
    <citation type="submission" date="2015-04" db="EMBL/GenBank/DDBJ databases">
        <authorList>
            <consortium name="Pathogen Informatics"/>
        </authorList>
    </citation>
    <scope>NUCLEOTIDE SEQUENCE [LARGE SCALE GENOMIC DNA]</scope>
    <source>
        <strain evidence="1 2">SGS1</strain>
    </source>
</reference>
<protein>
    <submittedName>
        <fullName evidence="1">Uncharacterized protein</fullName>
    </submittedName>
</protein>
<accession>A0A1J1GNS9</accession>
<proteinExistence type="predicted"/>
<evidence type="ECO:0000313" key="1">
    <source>
        <dbReference type="EMBL" id="CRG84696.1"/>
    </source>
</evidence>
<gene>
    <name evidence="1" type="ORF">PRELSG_0000700</name>
</gene>
<dbReference type="GeneID" id="39733907"/>
<feature type="non-terminal residue" evidence="1">
    <location>
        <position position="1"/>
    </location>
</feature>